<keyword evidence="1" id="KW-0732">Signal</keyword>
<feature type="chain" id="PRO_5026726878" description="DUF680 domain-containing protein" evidence="1">
    <location>
        <begin position="23"/>
        <end position="76"/>
    </location>
</feature>
<name>A0A6P1BMM7_9BRAD</name>
<dbReference type="Proteomes" id="UP000468531">
    <property type="component" value="Unassembled WGS sequence"/>
</dbReference>
<proteinExistence type="predicted"/>
<accession>A0A6P1BMM7</accession>
<reference evidence="2 3" key="1">
    <citation type="journal article" date="2020" name="Arch. Microbiol.">
        <title>Bradyrhizobium uaiense sp. nov., a new highly efficient cowpea symbiont.</title>
        <authorList>
            <person name="Cabral Michel D."/>
            <person name="Azarias Guimaraes A."/>
            <person name="Martins da Costa E."/>
            <person name="Soares de Carvalho T."/>
            <person name="Balsanelli E."/>
            <person name="Willems A."/>
            <person name="Maltempi de Souza E."/>
            <person name="de Souza Moreira F.M."/>
        </authorList>
    </citation>
    <scope>NUCLEOTIDE SEQUENCE [LARGE SCALE GENOMIC DNA]</scope>
    <source>
        <strain evidence="2 3">UFLA 03-164</strain>
    </source>
</reference>
<comment type="caution">
    <text evidence="2">The sequence shown here is derived from an EMBL/GenBank/DDBJ whole genome shotgun (WGS) entry which is preliminary data.</text>
</comment>
<dbReference type="AlphaFoldDB" id="A0A6P1BMM7"/>
<keyword evidence="3" id="KW-1185">Reference proteome</keyword>
<gene>
    <name evidence="2" type="ORF">FNJ47_28970</name>
</gene>
<evidence type="ECO:0000313" key="2">
    <source>
        <dbReference type="EMBL" id="NEU99746.1"/>
    </source>
</evidence>
<dbReference type="EMBL" id="VKHP01000144">
    <property type="protein sequence ID" value="NEU99746.1"/>
    <property type="molecule type" value="Genomic_DNA"/>
</dbReference>
<protein>
    <recommendedName>
        <fullName evidence="4">DUF680 domain-containing protein</fullName>
    </recommendedName>
</protein>
<feature type="signal peptide" evidence="1">
    <location>
        <begin position="1"/>
        <end position="22"/>
    </location>
</feature>
<evidence type="ECO:0000256" key="1">
    <source>
        <dbReference type="SAM" id="SignalP"/>
    </source>
</evidence>
<evidence type="ECO:0000313" key="3">
    <source>
        <dbReference type="Proteomes" id="UP000468531"/>
    </source>
</evidence>
<organism evidence="2 3">
    <name type="scientific">Bradyrhizobium uaiense</name>
    <dbReference type="NCBI Taxonomy" id="2594946"/>
    <lineage>
        <taxon>Bacteria</taxon>
        <taxon>Pseudomonadati</taxon>
        <taxon>Pseudomonadota</taxon>
        <taxon>Alphaproteobacteria</taxon>
        <taxon>Hyphomicrobiales</taxon>
        <taxon>Nitrobacteraceae</taxon>
        <taxon>Bradyrhizobium</taxon>
    </lineage>
</organism>
<evidence type="ECO:0008006" key="4">
    <source>
        <dbReference type="Google" id="ProtNLM"/>
    </source>
</evidence>
<dbReference type="RefSeq" id="WP_163159247.1">
    <property type="nucleotide sequence ID" value="NZ_VKHP01000144.1"/>
</dbReference>
<sequence>MKKLIVCGALAAFALGTQAVSAAEFYIVRDATTKKCTVVDAKPTTTTTTTVIGDGVYKTKTEAESAVKTTKVCTEQ</sequence>